<dbReference type="EMBL" id="BAAALF010000008">
    <property type="protein sequence ID" value="GAA1220880.1"/>
    <property type="molecule type" value="Genomic_DNA"/>
</dbReference>
<proteinExistence type="predicted"/>
<comment type="caution">
    <text evidence="1">The sequence shown here is derived from an EMBL/GenBank/DDBJ whole genome shotgun (WGS) entry which is preliminary data.</text>
</comment>
<keyword evidence="2" id="KW-1185">Reference proteome</keyword>
<dbReference type="RefSeq" id="WP_344439373.1">
    <property type="nucleotide sequence ID" value="NZ_BAAALF010000008.1"/>
</dbReference>
<organism evidence="1 2">
    <name type="scientific">Kitasatospora nipponensis</name>
    <dbReference type="NCBI Taxonomy" id="258049"/>
    <lineage>
        <taxon>Bacteria</taxon>
        <taxon>Bacillati</taxon>
        <taxon>Actinomycetota</taxon>
        <taxon>Actinomycetes</taxon>
        <taxon>Kitasatosporales</taxon>
        <taxon>Streptomycetaceae</taxon>
        <taxon>Kitasatospora</taxon>
    </lineage>
</organism>
<name>A0ABP4GE91_9ACTN</name>
<sequence>MGHVFARLTGFGMTLIPIWPYTFERLEHAPGTVSVTRWEGQTARTALVTGPAETPAVKLTNAQSADEVVEVLAGPAEHVWRIETSPFSVEWPEGFAIDSPPAGDNSTPFVLFGPDGSVIYLQGPRGHDRIPPLTQLIAPGQTLVDHRLEAAFEVVELAYQHDGTAWRQTHHLVPLSDAHGLVITAQSPVIHATQLRQAAELMARSATTRTRA</sequence>
<reference evidence="2" key="1">
    <citation type="journal article" date="2019" name="Int. J. Syst. Evol. Microbiol.">
        <title>The Global Catalogue of Microorganisms (GCM) 10K type strain sequencing project: providing services to taxonomists for standard genome sequencing and annotation.</title>
        <authorList>
            <consortium name="The Broad Institute Genomics Platform"/>
            <consortium name="The Broad Institute Genome Sequencing Center for Infectious Disease"/>
            <person name="Wu L."/>
            <person name="Ma J."/>
        </authorList>
    </citation>
    <scope>NUCLEOTIDE SEQUENCE [LARGE SCALE GENOMIC DNA]</scope>
    <source>
        <strain evidence="2">JCM 13004</strain>
    </source>
</reference>
<gene>
    <name evidence="1" type="ORF">GCM10009665_08750</name>
</gene>
<evidence type="ECO:0000313" key="2">
    <source>
        <dbReference type="Proteomes" id="UP001500037"/>
    </source>
</evidence>
<accession>A0ABP4GE91</accession>
<evidence type="ECO:0000313" key="1">
    <source>
        <dbReference type="EMBL" id="GAA1220880.1"/>
    </source>
</evidence>
<dbReference type="Proteomes" id="UP001500037">
    <property type="component" value="Unassembled WGS sequence"/>
</dbReference>
<protein>
    <submittedName>
        <fullName evidence="1">Uncharacterized protein</fullName>
    </submittedName>
</protein>